<dbReference type="Proteomes" id="UP001358586">
    <property type="component" value="Chromosome 3"/>
</dbReference>
<sequence length="81" mass="9267">MIDRMIKELLQVRIKLIRRTAKNAADWVASKYKEEVSLTNWVTRTPSLDCPPVNSIPKNKGLVATHLRLIARFAPCHGEKK</sequence>
<protein>
    <submittedName>
        <fullName evidence="1">Uncharacterized protein</fullName>
    </submittedName>
</protein>
<accession>A0ABR0QPP8</accession>
<evidence type="ECO:0000313" key="1">
    <source>
        <dbReference type="EMBL" id="KAK5840948.1"/>
    </source>
</evidence>
<proteinExistence type="predicted"/>
<reference evidence="1 2" key="1">
    <citation type="submission" date="2023-03" db="EMBL/GenBank/DDBJ databases">
        <title>WGS of Gossypium arboreum.</title>
        <authorList>
            <person name="Yu D."/>
        </authorList>
    </citation>
    <scope>NUCLEOTIDE SEQUENCE [LARGE SCALE GENOMIC DNA]</scope>
    <source>
        <tissue evidence="1">Leaf</tissue>
    </source>
</reference>
<gene>
    <name evidence="1" type="ORF">PVK06_009856</name>
</gene>
<dbReference type="EMBL" id="JARKNE010000003">
    <property type="protein sequence ID" value="KAK5840948.1"/>
    <property type="molecule type" value="Genomic_DNA"/>
</dbReference>
<comment type="caution">
    <text evidence="1">The sequence shown here is derived from an EMBL/GenBank/DDBJ whole genome shotgun (WGS) entry which is preliminary data.</text>
</comment>
<evidence type="ECO:0000313" key="2">
    <source>
        <dbReference type="Proteomes" id="UP001358586"/>
    </source>
</evidence>
<organism evidence="1 2">
    <name type="scientific">Gossypium arboreum</name>
    <name type="common">Tree cotton</name>
    <name type="synonym">Gossypium nanking</name>
    <dbReference type="NCBI Taxonomy" id="29729"/>
    <lineage>
        <taxon>Eukaryota</taxon>
        <taxon>Viridiplantae</taxon>
        <taxon>Streptophyta</taxon>
        <taxon>Embryophyta</taxon>
        <taxon>Tracheophyta</taxon>
        <taxon>Spermatophyta</taxon>
        <taxon>Magnoliopsida</taxon>
        <taxon>eudicotyledons</taxon>
        <taxon>Gunneridae</taxon>
        <taxon>Pentapetalae</taxon>
        <taxon>rosids</taxon>
        <taxon>malvids</taxon>
        <taxon>Malvales</taxon>
        <taxon>Malvaceae</taxon>
        <taxon>Malvoideae</taxon>
        <taxon>Gossypium</taxon>
    </lineage>
</organism>
<keyword evidence="2" id="KW-1185">Reference proteome</keyword>
<name>A0ABR0QPP8_GOSAR</name>